<dbReference type="EMBL" id="LUCM01002679">
    <property type="protein sequence ID" value="KAA0197012.1"/>
    <property type="molecule type" value="Genomic_DNA"/>
</dbReference>
<keyword evidence="4" id="KW-0472">Membrane</keyword>
<evidence type="ECO:0000256" key="3">
    <source>
        <dbReference type="ARBA" id="ARBA00022989"/>
    </source>
</evidence>
<dbReference type="AlphaFoldDB" id="A0A8E0VMW2"/>
<evidence type="ECO:0000256" key="4">
    <source>
        <dbReference type="ARBA" id="ARBA00023136"/>
    </source>
</evidence>
<dbReference type="SUPFAM" id="SSF144091">
    <property type="entry name" value="Rhomboid-like"/>
    <property type="match status" value="1"/>
</dbReference>
<gene>
    <name evidence="5" type="ORF">FBUS_08908</name>
</gene>
<dbReference type="Proteomes" id="UP000728185">
    <property type="component" value="Unassembled WGS sequence"/>
</dbReference>
<protein>
    <submittedName>
        <fullName evidence="5">Rhomboid protein</fullName>
    </submittedName>
</protein>
<dbReference type="OrthoDB" id="10260614at2759"/>
<keyword evidence="2" id="KW-0812">Transmembrane</keyword>
<sequence>MLQPHARLCVPFVVDLVPHSFEAGSAALVLLTLEFCSSFIFASRSPVDHAAHMGGLIFGMYYGLSGSDAIWRRRTAIVSWWRQLRGE</sequence>
<keyword evidence="6" id="KW-1185">Reference proteome</keyword>
<proteinExistence type="predicted"/>
<dbReference type="GO" id="GO:0016020">
    <property type="term" value="C:membrane"/>
    <property type="evidence" value="ECO:0007669"/>
    <property type="project" value="UniProtKB-SubCell"/>
</dbReference>
<dbReference type="InterPro" id="IPR035952">
    <property type="entry name" value="Rhomboid-like_sf"/>
</dbReference>
<comment type="subcellular location">
    <subcellularLocation>
        <location evidence="1">Membrane</location>
        <topology evidence="1">Multi-pass membrane protein</topology>
    </subcellularLocation>
</comment>
<reference evidence="5" key="1">
    <citation type="submission" date="2019-05" db="EMBL/GenBank/DDBJ databases">
        <title>Annotation for the trematode Fasciolopsis buski.</title>
        <authorList>
            <person name="Choi Y.-J."/>
        </authorList>
    </citation>
    <scope>NUCLEOTIDE SEQUENCE</scope>
    <source>
        <strain evidence="5">HT</strain>
        <tissue evidence="5">Whole worm</tissue>
    </source>
</reference>
<accession>A0A8E0VMW2</accession>
<comment type="caution">
    <text evidence="5">The sequence shown here is derived from an EMBL/GenBank/DDBJ whole genome shotgun (WGS) entry which is preliminary data.</text>
</comment>
<name>A0A8E0VMW2_9TREM</name>
<keyword evidence="3" id="KW-1133">Transmembrane helix</keyword>
<evidence type="ECO:0000256" key="2">
    <source>
        <dbReference type="ARBA" id="ARBA00022692"/>
    </source>
</evidence>
<evidence type="ECO:0000256" key="1">
    <source>
        <dbReference type="ARBA" id="ARBA00004141"/>
    </source>
</evidence>
<evidence type="ECO:0000313" key="5">
    <source>
        <dbReference type="EMBL" id="KAA0197012.1"/>
    </source>
</evidence>
<organism evidence="5 6">
    <name type="scientific">Fasciolopsis buskii</name>
    <dbReference type="NCBI Taxonomy" id="27845"/>
    <lineage>
        <taxon>Eukaryota</taxon>
        <taxon>Metazoa</taxon>
        <taxon>Spiralia</taxon>
        <taxon>Lophotrochozoa</taxon>
        <taxon>Platyhelminthes</taxon>
        <taxon>Trematoda</taxon>
        <taxon>Digenea</taxon>
        <taxon>Plagiorchiida</taxon>
        <taxon>Echinostomata</taxon>
        <taxon>Echinostomatoidea</taxon>
        <taxon>Fasciolidae</taxon>
        <taxon>Fasciolopsis</taxon>
    </lineage>
</organism>
<dbReference type="Gene3D" id="1.20.1540.10">
    <property type="entry name" value="Rhomboid-like"/>
    <property type="match status" value="1"/>
</dbReference>
<evidence type="ECO:0000313" key="6">
    <source>
        <dbReference type="Proteomes" id="UP000728185"/>
    </source>
</evidence>